<dbReference type="RefSeq" id="WP_053312491.1">
    <property type="nucleotide sequence ID" value="NZ_CP062152.1"/>
</dbReference>
<dbReference type="Proteomes" id="UP001163036">
    <property type="component" value="Plasmid pVP-16-VB00198-1"/>
</dbReference>
<keyword evidence="1" id="KW-0614">Plasmid</keyword>
<name>A0AA46UQQ3_VIBPH</name>
<gene>
    <name evidence="1" type="ORF">M5598_28180</name>
</gene>
<protein>
    <submittedName>
        <fullName evidence="1">Uncharacterized protein</fullName>
    </submittedName>
</protein>
<evidence type="ECO:0000313" key="1">
    <source>
        <dbReference type="EMBL" id="UYV29864.1"/>
    </source>
</evidence>
<evidence type="ECO:0000313" key="2">
    <source>
        <dbReference type="Proteomes" id="UP001163036"/>
    </source>
</evidence>
<sequence length="101" mass="11604">MYSNKKQGFVKMITLNVKIKRNYARLCLTTNALSEHEVDEIFNQLKTVEPDTETQVSLLLNQKLNLDEQCSKRAFKITEPLSNADIEIVIDYLGITISKNK</sequence>
<dbReference type="EMBL" id="CP097357">
    <property type="protein sequence ID" value="UYV29864.1"/>
    <property type="molecule type" value="Genomic_DNA"/>
</dbReference>
<geneLocation type="plasmid" evidence="1 2">
    <name>pVP-16-VB00198-1</name>
</geneLocation>
<accession>A0AA46UQQ3</accession>
<organism evidence="1 2">
    <name type="scientific">Vibrio parahaemolyticus</name>
    <dbReference type="NCBI Taxonomy" id="670"/>
    <lineage>
        <taxon>Bacteria</taxon>
        <taxon>Pseudomonadati</taxon>
        <taxon>Pseudomonadota</taxon>
        <taxon>Gammaproteobacteria</taxon>
        <taxon>Vibrionales</taxon>
        <taxon>Vibrionaceae</taxon>
        <taxon>Vibrio</taxon>
    </lineage>
</organism>
<dbReference type="AlphaFoldDB" id="A0AA46UQQ3"/>
<reference evidence="1" key="1">
    <citation type="submission" date="2022-05" db="EMBL/GenBank/DDBJ databases">
        <title>Megaplasmid of Vibrio parahaemolyticus.</title>
        <authorList>
            <person name="Strauch E."/>
            <person name="Borowiak M."/>
        </authorList>
    </citation>
    <scope>NUCLEOTIDE SEQUENCE</scope>
    <source>
        <strain evidence="1">16-VB00198</strain>
        <plasmid evidence="1">pVP-16-VB00198-1</plasmid>
    </source>
</reference>
<proteinExistence type="predicted"/>